<gene>
    <name evidence="2" type="ORF">RFI_09368</name>
</gene>
<keyword evidence="1" id="KW-1133">Transmembrane helix</keyword>
<comment type="caution">
    <text evidence="2">The sequence shown here is derived from an EMBL/GenBank/DDBJ whole genome shotgun (WGS) entry which is preliminary data.</text>
</comment>
<proteinExistence type="predicted"/>
<accession>X6NPX4</accession>
<keyword evidence="3" id="KW-1185">Reference proteome</keyword>
<sequence length="405" mass="47555">MFVIFYIYEIICAFTLVSMKKSQIQELNIFFYESMQNLLTLPVILFGCLLCSFFVYGYFRKKKKTTVTDYLTDMLPFHILIIGNKDKSEDLRNAINMILRLCYDESMFEQKRITIVNIHDPNGTKVINDYVQASQNANDDEQLPYFTHIFDIYENPLDEYIGIISEKRIAGEFQDKKKWLNNCGSTSFHLAMNETLRTLSMPPFFSSSTKNDDIFCVLFSRWYFYRFQFVSNFKVFGDSNTFYQPLPYQYFNSVRKDVPILFLRFFPQLFTKYNHGASIVKEGKENLRYEGFTLTDSELSEFMLLSVSQNWTHVLPLRNANPKPFMKLLDWIITYLNHLNADFADINETDSFNQTLALLKQKALLSYEECRVGKRLAEATKDGIESVWKQLFPGLSFKFCKSSSL</sequence>
<dbReference type="EMBL" id="ASPP01007063">
    <property type="protein sequence ID" value="ETO27764.1"/>
    <property type="molecule type" value="Genomic_DNA"/>
</dbReference>
<dbReference type="AlphaFoldDB" id="X6NPX4"/>
<reference evidence="2 3" key="1">
    <citation type="journal article" date="2013" name="Curr. Biol.">
        <title>The Genome of the Foraminiferan Reticulomyxa filosa.</title>
        <authorList>
            <person name="Glockner G."/>
            <person name="Hulsmann N."/>
            <person name="Schleicher M."/>
            <person name="Noegel A.A."/>
            <person name="Eichinger L."/>
            <person name="Gallinger C."/>
            <person name="Pawlowski J."/>
            <person name="Sierra R."/>
            <person name="Euteneuer U."/>
            <person name="Pillet L."/>
            <person name="Moustafa A."/>
            <person name="Platzer M."/>
            <person name="Groth M."/>
            <person name="Szafranski K."/>
            <person name="Schliwa M."/>
        </authorList>
    </citation>
    <scope>NUCLEOTIDE SEQUENCE [LARGE SCALE GENOMIC DNA]</scope>
</reference>
<protein>
    <submittedName>
        <fullName evidence="2">Uncharacterized protein</fullName>
    </submittedName>
</protein>
<evidence type="ECO:0000313" key="3">
    <source>
        <dbReference type="Proteomes" id="UP000023152"/>
    </source>
</evidence>
<evidence type="ECO:0000256" key="1">
    <source>
        <dbReference type="SAM" id="Phobius"/>
    </source>
</evidence>
<keyword evidence="1" id="KW-0812">Transmembrane</keyword>
<dbReference type="Proteomes" id="UP000023152">
    <property type="component" value="Unassembled WGS sequence"/>
</dbReference>
<name>X6NPX4_RETFI</name>
<feature type="transmembrane region" description="Helical" evidence="1">
    <location>
        <begin position="38"/>
        <end position="59"/>
    </location>
</feature>
<organism evidence="2 3">
    <name type="scientific">Reticulomyxa filosa</name>
    <dbReference type="NCBI Taxonomy" id="46433"/>
    <lineage>
        <taxon>Eukaryota</taxon>
        <taxon>Sar</taxon>
        <taxon>Rhizaria</taxon>
        <taxon>Retaria</taxon>
        <taxon>Foraminifera</taxon>
        <taxon>Monothalamids</taxon>
        <taxon>Reticulomyxidae</taxon>
        <taxon>Reticulomyxa</taxon>
    </lineage>
</organism>
<keyword evidence="1" id="KW-0472">Membrane</keyword>
<evidence type="ECO:0000313" key="2">
    <source>
        <dbReference type="EMBL" id="ETO27764.1"/>
    </source>
</evidence>